<dbReference type="PROSITE" id="PS51257">
    <property type="entry name" value="PROKAR_LIPOPROTEIN"/>
    <property type="match status" value="1"/>
</dbReference>
<dbReference type="EMBL" id="MCGT01000018">
    <property type="protein sequence ID" value="ORX52371.1"/>
    <property type="molecule type" value="Genomic_DNA"/>
</dbReference>
<comment type="caution">
    <text evidence="2">The sequence shown here is derived from an EMBL/GenBank/DDBJ whole genome shotgun (WGS) entry which is preliminary data.</text>
</comment>
<feature type="compositionally biased region" description="Low complexity" evidence="1">
    <location>
        <begin position="39"/>
        <end position="49"/>
    </location>
</feature>
<evidence type="ECO:0000313" key="3">
    <source>
        <dbReference type="Proteomes" id="UP000242146"/>
    </source>
</evidence>
<protein>
    <submittedName>
        <fullName evidence="2">Uncharacterized protein</fullName>
    </submittedName>
</protein>
<name>A0A1X2GF51_9FUNG</name>
<dbReference type="Proteomes" id="UP000242146">
    <property type="component" value="Unassembled WGS sequence"/>
</dbReference>
<dbReference type="AlphaFoldDB" id="A0A1X2GF51"/>
<organism evidence="2 3">
    <name type="scientific">Hesseltinella vesiculosa</name>
    <dbReference type="NCBI Taxonomy" id="101127"/>
    <lineage>
        <taxon>Eukaryota</taxon>
        <taxon>Fungi</taxon>
        <taxon>Fungi incertae sedis</taxon>
        <taxon>Mucoromycota</taxon>
        <taxon>Mucoromycotina</taxon>
        <taxon>Mucoromycetes</taxon>
        <taxon>Mucorales</taxon>
        <taxon>Cunninghamellaceae</taxon>
        <taxon>Hesseltinella</taxon>
    </lineage>
</organism>
<keyword evidence="3" id="KW-1185">Reference proteome</keyword>
<accession>A0A1X2GF51</accession>
<gene>
    <name evidence="2" type="ORF">DM01DRAFT_1336737</name>
</gene>
<evidence type="ECO:0000313" key="2">
    <source>
        <dbReference type="EMBL" id="ORX52371.1"/>
    </source>
</evidence>
<proteinExistence type="predicted"/>
<evidence type="ECO:0000256" key="1">
    <source>
        <dbReference type="SAM" id="MobiDB-lite"/>
    </source>
</evidence>
<sequence>MSPSQRSFPPALSLSVSSSCASSLRSPSPIEAQYQVDWSSSSPQDVGSSPHNEKYPQQPSRDPKVACDDVAPIAFSSRDSGTPFLTSCHLPPPKTPAGTPWLSPCHQRWGDSELAMELADLPVHQPSLKRKLLHWLCKPRVIQQKKYLPWLAASK</sequence>
<feature type="region of interest" description="Disordered" evidence="1">
    <location>
        <begin position="33"/>
        <end position="64"/>
    </location>
</feature>
<reference evidence="2 3" key="1">
    <citation type="submission" date="2016-07" db="EMBL/GenBank/DDBJ databases">
        <title>Pervasive Adenine N6-methylation of Active Genes in Fungi.</title>
        <authorList>
            <consortium name="DOE Joint Genome Institute"/>
            <person name="Mondo S.J."/>
            <person name="Dannebaum R.O."/>
            <person name="Kuo R.C."/>
            <person name="Labutti K."/>
            <person name="Haridas S."/>
            <person name="Kuo A."/>
            <person name="Salamov A."/>
            <person name="Ahrendt S.R."/>
            <person name="Lipzen A."/>
            <person name="Sullivan W."/>
            <person name="Andreopoulos W.B."/>
            <person name="Clum A."/>
            <person name="Lindquist E."/>
            <person name="Daum C."/>
            <person name="Ramamoorthy G.K."/>
            <person name="Gryganskyi A."/>
            <person name="Culley D."/>
            <person name="Magnuson J.K."/>
            <person name="James T.Y."/>
            <person name="O'Malley M.A."/>
            <person name="Stajich J.E."/>
            <person name="Spatafora J.W."/>
            <person name="Visel A."/>
            <person name="Grigoriev I.V."/>
        </authorList>
    </citation>
    <scope>NUCLEOTIDE SEQUENCE [LARGE SCALE GENOMIC DNA]</scope>
    <source>
        <strain evidence="2 3">NRRL 3301</strain>
    </source>
</reference>